<dbReference type="RefSeq" id="WP_128496279.1">
    <property type="nucleotide sequence ID" value="NZ_RZNB01000008.1"/>
</dbReference>
<evidence type="ECO:0000256" key="1">
    <source>
        <dbReference type="SAM" id="MobiDB-lite"/>
    </source>
</evidence>
<name>A0A3S3Z116_9MICO</name>
<proteinExistence type="predicted"/>
<keyword evidence="2" id="KW-0812">Transmembrane</keyword>
<keyword evidence="4" id="KW-1185">Reference proteome</keyword>
<dbReference type="EMBL" id="RZNB01000008">
    <property type="protein sequence ID" value="RWZ46247.1"/>
    <property type="molecule type" value="Genomic_DNA"/>
</dbReference>
<dbReference type="Proteomes" id="UP000288547">
    <property type="component" value="Unassembled WGS sequence"/>
</dbReference>
<keyword evidence="2" id="KW-0472">Membrane</keyword>
<reference evidence="3 4" key="1">
    <citation type="submission" date="2018-12" db="EMBL/GenBank/DDBJ databases">
        <authorList>
            <person name="Li F."/>
        </authorList>
    </citation>
    <scope>NUCLEOTIDE SEQUENCE [LARGE SCALE GENOMIC DNA]</scope>
    <source>
        <strain evidence="3 4">11W25H-1</strain>
    </source>
</reference>
<accession>A0A3S3Z116</accession>
<comment type="caution">
    <text evidence="3">The sequence shown here is derived from an EMBL/GenBank/DDBJ whole genome shotgun (WGS) entry which is preliminary data.</text>
</comment>
<keyword evidence="2" id="KW-1133">Transmembrane helix</keyword>
<feature type="transmembrane region" description="Helical" evidence="2">
    <location>
        <begin position="47"/>
        <end position="74"/>
    </location>
</feature>
<protein>
    <submittedName>
        <fullName evidence="3">Uncharacterized protein</fullName>
    </submittedName>
</protein>
<sequence>MTATLPTRIVHPMSNSAPQLIIIESSAGAHTPPPIPRVTIGQRAAGLIGTVVAFVALLVLGIIGAVFTALWAIVTLARSVVRGQGHGRRSGPIVVRATGTHPTGATGSTHSA</sequence>
<gene>
    <name evidence="3" type="ORF">ELQ90_15880</name>
</gene>
<evidence type="ECO:0000313" key="4">
    <source>
        <dbReference type="Proteomes" id="UP000288547"/>
    </source>
</evidence>
<feature type="compositionally biased region" description="Polar residues" evidence="1">
    <location>
        <begin position="100"/>
        <end position="112"/>
    </location>
</feature>
<evidence type="ECO:0000313" key="3">
    <source>
        <dbReference type="EMBL" id="RWZ46247.1"/>
    </source>
</evidence>
<organism evidence="3 4">
    <name type="scientific">Labedella phragmitis</name>
    <dbReference type="NCBI Taxonomy" id="2498849"/>
    <lineage>
        <taxon>Bacteria</taxon>
        <taxon>Bacillati</taxon>
        <taxon>Actinomycetota</taxon>
        <taxon>Actinomycetes</taxon>
        <taxon>Micrococcales</taxon>
        <taxon>Microbacteriaceae</taxon>
        <taxon>Labedella</taxon>
    </lineage>
</organism>
<dbReference type="AlphaFoldDB" id="A0A3S3Z116"/>
<evidence type="ECO:0000256" key="2">
    <source>
        <dbReference type="SAM" id="Phobius"/>
    </source>
</evidence>
<feature type="region of interest" description="Disordered" evidence="1">
    <location>
        <begin position="84"/>
        <end position="112"/>
    </location>
</feature>